<dbReference type="RefSeq" id="WP_197930914.1">
    <property type="nucleotide sequence ID" value="NZ_CP065745.1"/>
</dbReference>
<dbReference type="InterPro" id="IPR027417">
    <property type="entry name" value="P-loop_NTPase"/>
</dbReference>
<reference evidence="1 2" key="1">
    <citation type="submission" date="2020-12" db="EMBL/GenBank/DDBJ databases">
        <title>FDA dAtabase for Regulatory Grade micrObial Sequences (FDA-ARGOS): Supporting development and validation of Infectious Disease Dx tests.</title>
        <authorList>
            <person name="Sproer C."/>
            <person name="Gronow S."/>
            <person name="Severitt S."/>
            <person name="Schroder I."/>
            <person name="Tallon L."/>
            <person name="Sadzewicz L."/>
            <person name="Zhao X."/>
            <person name="Boylan J."/>
            <person name="Ott S."/>
            <person name="Bowen H."/>
            <person name="Vavikolanu K."/>
            <person name="Mehta A."/>
            <person name="Aluvathingal J."/>
            <person name="Nadendla S."/>
            <person name="Lowell S."/>
            <person name="Myers T."/>
            <person name="Yan Y."/>
            <person name="Sichtig H."/>
        </authorList>
    </citation>
    <scope>NUCLEOTIDE SEQUENCE [LARGE SCALE GENOMIC DNA]</scope>
    <source>
        <strain evidence="1 2">FDAARGOS_933</strain>
    </source>
</reference>
<dbReference type="EMBL" id="CP065745">
    <property type="protein sequence ID" value="QPR56557.1"/>
    <property type="molecule type" value="Genomic_DNA"/>
</dbReference>
<protein>
    <recommendedName>
        <fullName evidence="3">Replication origin-binding protein domain-containing protein</fullName>
    </recommendedName>
</protein>
<gene>
    <name evidence="1" type="ORF">I6G90_09270</name>
</gene>
<dbReference type="GeneID" id="60785794"/>
<accession>A0A7T2UPH1</accession>
<dbReference type="Proteomes" id="UP000595101">
    <property type="component" value="Chromosome"/>
</dbReference>
<dbReference type="SUPFAM" id="SSF52540">
    <property type="entry name" value="P-loop containing nucleoside triphosphate hydrolases"/>
    <property type="match status" value="1"/>
</dbReference>
<evidence type="ECO:0000313" key="1">
    <source>
        <dbReference type="EMBL" id="QPR56557.1"/>
    </source>
</evidence>
<proteinExistence type="predicted"/>
<sequence>MIVLSCGENCQLKFGVDESNALRDKIVEIIGDGESRNSVRLISDNKSGFDAVKIAFDYKITVVLDGHEFKTCSNKVNLGLLLLGYAKNEVEEQEAIDFVALNSHHFCPEIMSQTSLIDYVWSQTSNRFHTRIAEAINKHLFAKKSAVSLAHNFYTKNDNITETNIDLCHERLCLDRFPGIHIVVTPPGTGKTTNCLIPTFDEAGNNGMHPIFLNPSRAFTNSLYPDQDERHYHTDITKNETGVYGVSLSILYSKKYKHIRDKCQVLIIDEFEDVFNLMHSELGMRVSVDEYIERMDNFKKIIADASTVIIADAFLSQDSFDFISNLATLSNKKVFVYRSSKPRNMPEIFITTKPDIINKINERASSGKKCIVFSDEAHNAKKSNVNVLVNAINTPKKILIDADTARKFPNGAINKNVSSKLVSIFTPVVKNGFSFTDKDLTFTAIFSNGLVQPNDIMQFVHRARNANNAFLALLGGKNRVYKNSDHIITELVMSALGCDYSIERLHEYCHNPTLMHMVNRLFIQHKLCLDYNFTLLTMLEQQGYKISYLLPELKNSDKKMLELAELKTEEERICGLLNRSKFYAREAFDIEHFYSEVLSEELIRFDDRGNTRRIITNNIPLYKCTDDYNSQESVTFAMIRSLANNLKLSDNYCYSSDEAGKFLAWIENGKFEFGHELIAVKKFFNNDYFIIPSNRKIPIKFLESFLKNNFGYETYMSQEQNYYRDGPGAGRSKRTVKKARLSNDIREWVAKIMSRY</sequence>
<organism evidence="1 2">
    <name type="scientific">Aeromonas allosaccharophila</name>
    <dbReference type="NCBI Taxonomy" id="656"/>
    <lineage>
        <taxon>Bacteria</taxon>
        <taxon>Pseudomonadati</taxon>
        <taxon>Pseudomonadota</taxon>
        <taxon>Gammaproteobacteria</taxon>
        <taxon>Aeromonadales</taxon>
        <taxon>Aeromonadaceae</taxon>
        <taxon>Aeromonas</taxon>
    </lineage>
</organism>
<evidence type="ECO:0008006" key="3">
    <source>
        <dbReference type="Google" id="ProtNLM"/>
    </source>
</evidence>
<evidence type="ECO:0000313" key="2">
    <source>
        <dbReference type="Proteomes" id="UP000595101"/>
    </source>
</evidence>
<dbReference type="KEGG" id="aall:I6G90_09270"/>
<dbReference type="AlphaFoldDB" id="A0A7T2UPH1"/>
<name>A0A7T2UPH1_9GAMM</name>